<feature type="non-terminal residue" evidence="2">
    <location>
        <position position="1"/>
    </location>
</feature>
<dbReference type="AlphaFoldDB" id="A0A0C9W674"/>
<feature type="region of interest" description="Disordered" evidence="1">
    <location>
        <begin position="117"/>
        <end position="141"/>
    </location>
</feature>
<feature type="region of interest" description="Disordered" evidence="1">
    <location>
        <begin position="29"/>
        <end position="70"/>
    </location>
</feature>
<gene>
    <name evidence="2" type="ORF">HYDPIDRAFT_119871</name>
</gene>
<evidence type="ECO:0000313" key="3">
    <source>
        <dbReference type="Proteomes" id="UP000053820"/>
    </source>
</evidence>
<dbReference type="EMBL" id="KN839976">
    <property type="protein sequence ID" value="KIJ58161.1"/>
    <property type="molecule type" value="Genomic_DNA"/>
</dbReference>
<name>A0A0C9W674_9AGAM</name>
<reference evidence="2 3" key="1">
    <citation type="submission" date="2014-04" db="EMBL/GenBank/DDBJ databases">
        <title>Evolutionary Origins and Diversification of the Mycorrhizal Mutualists.</title>
        <authorList>
            <consortium name="DOE Joint Genome Institute"/>
            <consortium name="Mycorrhizal Genomics Consortium"/>
            <person name="Kohler A."/>
            <person name="Kuo A."/>
            <person name="Nagy L.G."/>
            <person name="Floudas D."/>
            <person name="Copeland A."/>
            <person name="Barry K.W."/>
            <person name="Cichocki N."/>
            <person name="Veneault-Fourrey C."/>
            <person name="LaButti K."/>
            <person name="Lindquist E.A."/>
            <person name="Lipzen A."/>
            <person name="Lundell T."/>
            <person name="Morin E."/>
            <person name="Murat C."/>
            <person name="Riley R."/>
            <person name="Ohm R."/>
            <person name="Sun H."/>
            <person name="Tunlid A."/>
            <person name="Henrissat B."/>
            <person name="Grigoriev I.V."/>
            <person name="Hibbett D.S."/>
            <person name="Martin F."/>
        </authorList>
    </citation>
    <scope>NUCLEOTIDE SEQUENCE [LARGE SCALE GENOMIC DNA]</scope>
    <source>
        <strain evidence="2 3">MD-312</strain>
    </source>
</reference>
<dbReference type="Proteomes" id="UP000053820">
    <property type="component" value="Unassembled WGS sequence"/>
</dbReference>
<sequence length="163" mass="18117">TAQRRAEPSTRPSRLVAFWSRLRSGYQRNVRSVPEQPPSVHRPPSHSYLPSIFRRRLPPASETELTERRQDNRITFTRVAYHSMASGRFVAVANEGPPPRPQRVTVIPAEQWAAFDVQGAEEDNGPAAPPQSSPSVPASDSDSDIMAYHGCCACCLVPRSARR</sequence>
<protein>
    <submittedName>
        <fullName evidence="2">Uncharacterized protein</fullName>
    </submittedName>
</protein>
<evidence type="ECO:0000313" key="2">
    <source>
        <dbReference type="EMBL" id="KIJ58161.1"/>
    </source>
</evidence>
<proteinExistence type="predicted"/>
<accession>A0A0C9W674</accession>
<keyword evidence="3" id="KW-1185">Reference proteome</keyword>
<evidence type="ECO:0000256" key="1">
    <source>
        <dbReference type="SAM" id="MobiDB-lite"/>
    </source>
</evidence>
<organism evidence="2 3">
    <name type="scientific">Hydnomerulius pinastri MD-312</name>
    <dbReference type="NCBI Taxonomy" id="994086"/>
    <lineage>
        <taxon>Eukaryota</taxon>
        <taxon>Fungi</taxon>
        <taxon>Dikarya</taxon>
        <taxon>Basidiomycota</taxon>
        <taxon>Agaricomycotina</taxon>
        <taxon>Agaricomycetes</taxon>
        <taxon>Agaricomycetidae</taxon>
        <taxon>Boletales</taxon>
        <taxon>Boletales incertae sedis</taxon>
        <taxon>Leucogyrophana</taxon>
    </lineage>
</organism>
<dbReference type="HOGENOM" id="CLU_1631018_0_0_1"/>